<gene>
    <name evidence="6" type="ORF">BB934_20715</name>
</gene>
<dbReference type="InterPro" id="IPR000644">
    <property type="entry name" value="CBS_dom"/>
</dbReference>
<dbReference type="Gene3D" id="3.30.1340.30">
    <property type="match status" value="1"/>
</dbReference>
<feature type="region of interest" description="Disordered" evidence="3">
    <location>
        <begin position="302"/>
        <end position="343"/>
    </location>
</feature>
<feature type="compositionally biased region" description="Basic and acidic residues" evidence="3">
    <location>
        <begin position="325"/>
        <end position="334"/>
    </location>
</feature>
<feature type="region of interest" description="Disordered" evidence="3">
    <location>
        <begin position="252"/>
        <end position="290"/>
    </location>
</feature>
<dbReference type="PROSITE" id="PS51371">
    <property type="entry name" value="CBS"/>
    <property type="match status" value="2"/>
</dbReference>
<dbReference type="SMART" id="SM00749">
    <property type="entry name" value="BON"/>
    <property type="match status" value="1"/>
</dbReference>
<feature type="compositionally biased region" description="Low complexity" evidence="3">
    <location>
        <begin position="442"/>
        <end position="457"/>
    </location>
</feature>
<feature type="domain" description="CBS" evidence="5">
    <location>
        <begin position="72"/>
        <end position="130"/>
    </location>
</feature>
<feature type="region of interest" description="Disordered" evidence="3">
    <location>
        <begin position="124"/>
        <end position="168"/>
    </location>
</feature>
<feature type="domain" description="CBS" evidence="5">
    <location>
        <begin position="7"/>
        <end position="65"/>
    </location>
</feature>
<feature type="compositionally biased region" description="Low complexity" evidence="3">
    <location>
        <begin position="415"/>
        <end position="431"/>
    </location>
</feature>
<dbReference type="SMART" id="SM00116">
    <property type="entry name" value="CBS"/>
    <property type="match status" value="2"/>
</dbReference>
<feature type="compositionally biased region" description="Basic and acidic residues" evidence="3">
    <location>
        <begin position="181"/>
        <end position="215"/>
    </location>
</feature>
<accession>A0A1B2EK44</accession>
<feature type="region of interest" description="Disordered" evidence="3">
    <location>
        <begin position="181"/>
        <end position="237"/>
    </location>
</feature>
<name>A0A1B2EK44_9HYPH</name>
<dbReference type="PANTHER" id="PTHR43080:SF2">
    <property type="entry name" value="CBS DOMAIN-CONTAINING PROTEIN"/>
    <property type="match status" value="1"/>
</dbReference>
<evidence type="ECO:0000259" key="4">
    <source>
        <dbReference type="PROSITE" id="PS50914"/>
    </source>
</evidence>
<evidence type="ECO:0000256" key="3">
    <source>
        <dbReference type="SAM" id="MobiDB-lite"/>
    </source>
</evidence>
<dbReference type="AlphaFoldDB" id="A0A1B2EK44"/>
<feature type="compositionally biased region" description="Gly residues" evidence="3">
    <location>
        <begin position="432"/>
        <end position="441"/>
    </location>
</feature>
<sequence length="457" mass="50846">MKIAEIMTRNVRVVGPDRTIQEAARLMDEMNVGSLPVCDGRRLRGVVTDRDITVRATAAGLPPDTTRVQDIMSDNVWWCFDDDDVDHIVELMSDHQIRRLPVVDRDKHLVGVVALGDLATDREGDASRALHRISTPSEPDRTGTPSTARADRTRGGGQARLSDDERRELDRRLRNEDDDWRHRPYDYREHGRGRQDRSTSRGRGEFRFRDEDDVRAAFGSFGHPGEESTRNARMRGGFGGDGYRSYGDEYAGRGSAGRGYRPKRYGASTITGERARPGDDSSENDRLMQDRERTWSLVNERRDHSNYGAGPGNTRFGNDATASRGEVRRGEHQGRGPKGYQRSDERIREDINERLTDDARIDASEIEVQVQNREVTLTGTVRDRNEKRRAEDLAESVSGVSHVQNNLRIGERQGTRAAGTEAGDAATATGNPGSGTTGTGTGATPDGRTTGRQRQTT</sequence>
<keyword evidence="1 2" id="KW-0129">CBS domain</keyword>
<dbReference type="KEGG" id="moc:BB934_20715"/>
<organism evidence="6">
    <name type="scientific">Microvirga ossetica</name>
    <dbReference type="NCBI Taxonomy" id="1882682"/>
    <lineage>
        <taxon>Bacteria</taxon>
        <taxon>Pseudomonadati</taxon>
        <taxon>Pseudomonadota</taxon>
        <taxon>Alphaproteobacteria</taxon>
        <taxon>Hyphomicrobiales</taxon>
        <taxon>Methylobacteriaceae</taxon>
        <taxon>Microvirga</taxon>
    </lineage>
</organism>
<reference evidence="6" key="1">
    <citation type="submission" date="2016-07" db="EMBL/GenBank/DDBJ databases">
        <title>Microvirga ossetica sp. nov. a new species of rhizobia isolated from root nodules of the legume species Vicia alpestris Steven originated from North Ossetia region in the Caucasus.</title>
        <authorList>
            <person name="Safronova V.I."/>
            <person name="Kuznetsova I.G."/>
            <person name="Sazanova A.L."/>
            <person name="Belimov A."/>
            <person name="Andronov E."/>
            <person name="Osledkin Y.S."/>
            <person name="Onishchuk O.P."/>
            <person name="Kurchak O.N."/>
            <person name="Shaposhnikov A.I."/>
            <person name="Willems A."/>
            <person name="Tikhonovich I.A."/>
        </authorList>
    </citation>
    <scope>NUCLEOTIDE SEQUENCE [LARGE SCALE GENOMIC DNA]</scope>
    <source>
        <strain evidence="6">V5/3M</strain>
    </source>
</reference>
<dbReference type="Pfam" id="PF04972">
    <property type="entry name" value="BON"/>
    <property type="match status" value="1"/>
</dbReference>
<dbReference type="Pfam" id="PF00571">
    <property type="entry name" value="CBS"/>
    <property type="match status" value="2"/>
</dbReference>
<dbReference type="InterPro" id="IPR051257">
    <property type="entry name" value="Diverse_CBS-Domain"/>
</dbReference>
<evidence type="ECO:0000259" key="5">
    <source>
        <dbReference type="PROSITE" id="PS51371"/>
    </source>
</evidence>
<evidence type="ECO:0008006" key="7">
    <source>
        <dbReference type="Google" id="ProtNLM"/>
    </source>
</evidence>
<feature type="domain" description="BON" evidence="4">
    <location>
        <begin position="343"/>
        <end position="411"/>
    </location>
</feature>
<dbReference type="InterPro" id="IPR007055">
    <property type="entry name" value="BON_dom"/>
</dbReference>
<dbReference type="RefSeq" id="WP_237050036.1">
    <property type="nucleotide sequence ID" value="NZ_CP016616.1"/>
</dbReference>
<feature type="region of interest" description="Disordered" evidence="3">
    <location>
        <begin position="405"/>
        <end position="457"/>
    </location>
</feature>
<evidence type="ECO:0000256" key="2">
    <source>
        <dbReference type="PROSITE-ProRule" id="PRU00703"/>
    </source>
</evidence>
<dbReference type="EMBL" id="CP016616">
    <property type="protein sequence ID" value="ANY80355.1"/>
    <property type="molecule type" value="Genomic_DNA"/>
</dbReference>
<evidence type="ECO:0000313" key="6">
    <source>
        <dbReference type="EMBL" id="ANY80355.1"/>
    </source>
</evidence>
<dbReference type="SUPFAM" id="SSF54631">
    <property type="entry name" value="CBS-domain pair"/>
    <property type="match status" value="1"/>
</dbReference>
<dbReference type="PROSITE" id="PS50914">
    <property type="entry name" value="BON"/>
    <property type="match status" value="1"/>
</dbReference>
<protein>
    <recommendedName>
        <fullName evidence="7">CBS domain-containing protein</fullName>
    </recommendedName>
</protein>
<dbReference type="InterPro" id="IPR046342">
    <property type="entry name" value="CBS_dom_sf"/>
</dbReference>
<dbReference type="InterPro" id="IPR014004">
    <property type="entry name" value="Transpt-assoc_nodulatn_dom_bac"/>
</dbReference>
<evidence type="ECO:0000256" key="1">
    <source>
        <dbReference type="ARBA" id="ARBA00023122"/>
    </source>
</evidence>
<dbReference type="CDD" id="cd04622">
    <property type="entry name" value="CBS_pair_HRP1_like"/>
    <property type="match status" value="1"/>
</dbReference>
<proteinExistence type="predicted"/>
<feature type="compositionally biased region" description="Basic and acidic residues" evidence="3">
    <location>
        <begin position="273"/>
        <end position="290"/>
    </location>
</feature>
<dbReference type="PANTHER" id="PTHR43080">
    <property type="entry name" value="CBS DOMAIN-CONTAINING PROTEIN CBSX3, MITOCHONDRIAL"/>
    <property type="match status" value="1"/>
</dbReference>
<dbReference type="Gene3D" id="3.10.580.10">
    <property type="entry name" value="CBS-domain"/>
    <property type="match status" value="1"/>
</dbReference>